<gene>
    <name evidence="2" type="ORF">VPR_109</name>
</gene>
<dbReference type="Proteomes" id="UP000240283">
    <property type="component" value="Segment"/>
</dbReference>
<evidence type="ECO:0000313" key="2">
    <source>
        <dbReference type="EMBL" id="AUG88473.1"/>
    </source>
</evidence>
<dbReference type="EMBL" id="MG603697">
    <property type="protein sequence ID" value="AUG88473.1"/>
    <property type="molecule type" value="Genomic_DNA"/>
</dbReference>
<dbReference type="Pfam" id="PF23899">
    <property type="entry name" value="SU10_portal"/>
    <property type="match status" value="1"/>
</dbReference>
<evidence type="ECO:0000256" key="1">
    <source>
        <dbReference type="SAM" id="Coils"/>
    </source>
</evidence>
<proteinExistence type="predicted"/>
<keyword evidence="1" id="KW-0175">Coiled coil</keyword>
<evidence type="ECO:0000313" key="3">
    <source>
        <dbReference type="Proteomes" id="UP000240283"/>
    </source>
</evidence>
<feature type="coiled-coil region" evidence="1">
    <location>
        <begin position="603"/>
        <end position="630"/>
    </location>
</feature>
<name>A0A2H5BQ59_9CAUD</name>
<accession>A0A2H5BQ59</accession>
<keyword evidence="3" id="KW-1185">Reference proteome</keyword>
<sequence>MHNGHNHSYQDCSKITGNVILDDETLSELHAQLSIYIDQALGYHEGELGVRVRDAWEYYYGKLPLPVCNGSSSWTDRTVWESVNGTVQELINVFTSGEEAVKFRPIHYKDGASALSATKLVNQVLLQDNNGYQVLNDAFKEACVARNSFIKRYWESRDYTEVNKFRDITEEQLGILTASLVEDEDKIIAVEYEIDEDTGLVEGEIHYRVHKEGVKVEFTPFEQVMLEPQATSMKDLNYLGHRVRKTKDELIGMGFNEEVVKELSPASSDIEAGVIANERINNISPMNVSDVIMTGDEKADKVWLYENYLRTSLVTGELELLQIFTINGMILEVNRVSEIPFDTITPFPIPGFVYGESVVDITKEIQDLNTHTVRGMVDNIFNANFRRYVAIEGAYDRRSLLDNRPGGVVEVKRVDAVTPMPYHSLPQGMNHLLEYIEQRKEQRTGVTRLGQGLNADVFKNDNSEGMVNTMLSQSQGRLRQISRNIANTGIMDLMKGIYGLIRENGSEPIEVVTSQGVQMLDPRMLPPREDMIVSLAVGDGERKERAQILMGLFNGTLQNPSTKDFMSPQQVHHAASEIYKASGIYDVENYLSRPEDVPPKQPSPMEQLEMAKLQEEIKEIQAKQTSTLKDLEFKMQELEFKQLQAADDFTIRKEESLSSQDSSADKMMFEDKKLTIEMELKQRELDLKERELILEEKRLLIEAQLENIQGRGVAIGGGGQ</sequence>
<reference evidence="2 3" key="1">
    <citation type="submission" date="2017-12" db="EMBL/GenBank/DDBJ databases">
        <title>Genomic analysis of a novel phage Vp_R1 lytic to Vibrio parahaemolyticus.</title>
        <authorList>
            <person name="Ren H."/>
            <person name="Li Z."/>
        </authorList>
    </citation>
    <scope>NUCLEOTIDE SEQUENCE [LARGE SCALE GENOMIC DNA]</scope>
</reference>
<organism evidence="2 3">
    <name type="scientific">Vibrio phage Vp_R1</name>
    <dbReference type="NCBI Taxonomy" id="2059867"/>
    <lineage>
        <taxon>Viruses</taxon>
        <taxon>Duplodnaviria</taxon>
        <taxon>Heunggongvirae</taxon>
        <taxon>Uroviricota</taxon>
        <taxon>Caudoviricetes</taxon>
        <taxon>Grimontviridae</taxon>
        <taxon>Dalianvirus</taxon>
        <taxon>Dalianvirus R1</taxon>
    </lineage>
</organism>
<protein>
    <submittedName>
        <fullName evidence="2">Portal protein</fullName>
    </submittedName>
</protein>
<dbReference type="InterPro" id="IPR056909">
    <property type="entry name" value="SU10_portal"/>
</dbReference>